<sequence length="435" mass="50025">MYEKMIEEEFSLQHPGNHFKLDHLAPAFFSRQMNISIDVLVNLFAKWHAALSGFLNKHFTAFDALVGENACHIRAAYLIELNKKMKNASLKTAIETVIEELQLLITLLPTVVLTHDDTQHPIKTFLNKYQLSFCIPNNCFKEIKFILDSYLLTLTKEDLPRTGFTLHERTNYHRLRDLGIVKNKAKTLVCDAQKSLSKACCEYMQSEALYLDNPALAFLLRIKRDAHERSFLPQFTVAKVFFQRALSQNTHLLVKVTRCLQGNPFEQYNLCFKPNISHTDFEHCKTMPKDTPCIIAAGVVNYESDAESKQSYLFRLLSHSMLNVLYGNFAMHPQYSGELKALPPPFIEAIELVEQEIAILETLQGDKQEIAYLQNLIEHIRIEADDYVIKKNFAVEHGCSLANPSLLFFNHMYADLADNHLIETAHADKRLRIQF</sequence>
<gene>
    <name evidence="1" type="ORF">Llan_0130</name>
</gene>
<dbReference type="EMBL" id="LNYI01000004">
    <property type="protein sequence ID" value="KTD25384.1"/>
    <property type="molecule type" value="Genomic_DNA"/>
</dbReference>
<evidence type="ECO:0000313" key="1">
    <source>
        <dbReference type="EMBL" id="KTD25384.1"/>
    </source>
</evidence>
<evidence type="ECO:0000313" key="2">
    <source>
        <dbReference type="Proteomes" id="UP000054869"/>
    </source>
</evidence>
<organism evidence="1 2">
    <name type="scientific">Legionella lansingensis</name>
    <dbReference type="NCBI Taxonomy" id="45067"/>
    <lineage>
        <taxon>Bacteria</taxon>
        <taxon>Pseudomonadati</taxon>
        <taxon>Pseudomonadota</taxon>
        <taxon>Gammaproteobacteria</taxon>
        <taxon>Legionellales</taxon>
        <taxon>Legionellaceae</taxon>
        <taxon>Legionella</taxon>
    </lineage>
</organism>
<name>A0A0W0VZ77_9GAMM</name>
<keyword evidence="2" id="KW-1185">Reference proteome</keyword>
<dbReference type="eggNOG" id="ENOG5031EX7">
    <property type="taxonomic scope" value="Bacteria"/>
</dbReference>
<dbReference type="PATRIC" id="fig|45067.4.peg.135"/>
<dbReference type="RefSeq" id="WP_028374380.1">
    <property type="nucleotide sequence ID" value="NZ_CAAAJD010000007.1"/>
</dbReference>
<accession>A0A0W0VZ77</accession>
<comment type="caution">
    <text evidence="1">The sequence shown here is derived from an EMBL/GenBank/DDBJ whole genome shotgun (WGS) entry which is preliminary data.</text>
</comment>
<protein>
    <submittedName>
        <fullName evidence="1">Uncharacterized protein</fullName>
    </submittedName>
</protein>
<proteinExistence type="predicted"/>
<dbReference type="OrthoDB" id="5631934at2"/>
<dbReference type="Proteomes" id="UP000054869">
    <property type="component" value="Unassembled WGS sequence"/>
</dbReference>
<dbReference type="AlphaFoldDB" id="A0A0W0VZ77"/>
<reference evidence="1 2" key="1">
    <citation type="submission" date="2015-11" db="EMBL/GenBank/DDBJ databases">
        <title>Genomic analysis of 38 Legionella species identifies large and diverse effector repertoires.</title>
        <authorList>
            <person name="Burstein D."/>
            <person name="Amaro F."/>
            <person name="Zusman T."/>
            <person name="Lifshitz Z."/>
            <person name="Cohen O."/>
            <person name="Gilbert J.A."/>
            <person name="Pupko T."/>
            <person name="Shuman H.A."/>
            <person name="Segal G."/>
        </authorList>
    </citation>
    <scope>NUCLEOTIDE SEQUENCE [LARGE SCALE GENOMIC DNA]</scope>
    <source>
        <strain evidence="1 2">ATCC 49751</strain>
    </source>
</reference>